<gene>
    <name evidence="2" type="ORF">SK803_19570</name>
</gene>
<evidence type="ECO:0000256" key="1">
    <source>
        <dbReference type="SAM" id="Phobius"/>
    </source>
</evidence>
<keyword evidence="3" id="KW-1185">Reference proteome</keyword>
<accession>A0ABU4T2N4</accession>
<comment type="caution">
    <text evidence="2">The sequence shown here is derived from an EMBL/GenBank/DDBJ whole genome shotgun (WGS) entry which is preliminary data.</text>
</comment>
<feature type="transmembrane region" description="Helical" evidence="1">
    <location>
        <begin position="15"/>
        <end position="37"/>
    </location>
</feature>
<keyword evidence="1" id="KW-1133">Transmembrane helix</keyword>
<sequence length="55" mass="5802">MSAPETARGTGRAPMLTIVGIVLVPGGMTVGAVHLMAQRDDVVAQRNRTCPVSRR</sequence>
<dbReference type="RefSeq" id="WP_319967460.1">
    <property type="nucleotide sequence ID" value="NZ_JAXAVW010000015.1"/>
</dbReference>
<keyword evidence="1" id="KW-0812">Transmembrane</keyword>
<reference evidence="2 3" key="1">
    <citation type="submission" date="2023-11" db="EMBL/GenBank/DDBJ databases">
        <title>Lentzea sokolovensis, sp. nov., Lentzea kristufkii, sp. nov., and Lentzea miocenensis, sp. nov., rare actinobacteria from Sokolov Coal Basin, Miocene lacustrine sediment, Czech Republic.</title>
        <authorList>
            <person name="Lara A."/>
            <person name="Kotroba L."/>
            <person name="Nouioui I."/>
            <person name="Neumann-Schaal M."/>
            <person name="Mast Y."/>
            <person name="Chronakova A."/>
        </authorList>
    </citation>
    <scope>NUCLEOTIDE SEQUENCE [LARGE SCALE GENOMIC DNA]</scope>
    <source>
        <strain evidence="2 3">BCCO 10_0856</strain>
    </source>
</reference>
<dbReference type="EMBL" id="JAXAVW010000015">
    <property type="protein sequence ID" value="MDX8032420.1"/>
    <property type="molecule type" value="Genomic_DNA"/>
</dbReference>
<protein>
    <submittedName>
        <fullName evidence="2">Uncharacterized protein</fullName>
    </submittedName>
</protein>
<organism evidence="2 3">
    <name type="scientific">Lentzea miocenica</name>
    <dbReference type="NCBI Taxonomy" id="3095431"/>
    <lineage>
        <taxon>Bacteria</taxon>
        <taxon>Bacillati</taxon>
        <taxon>Actinomycetota</taxon>
        <taxon>Actinomycetes</taxon>
        <taxon>Pseudonocardiales</taxon>
        <taxon>Pseudonocardiaceae</taxon>
        <taxon>Lentzea</taxon>
    </lineage>
</organism>
<evidence type="ECO:0000313" key="3">
    <source>
        <dbReference type="Proteomes" id="UP001285521"/>
    </source>
</evidence>
<keyword evidence="1" id="KW-0472">Membrane</keyword>
<evidence type="ECO:0000313" key="2">
    <source>
        <dbReference type="EMBL" id="MDX8032420.1"/>
    </source>
</evidence>
<proteinExistence type="predicted"/>
<name>A0ABU4T2N4_9PSEU</name>
<dbReference type="Proteomes" id="UP001285521">
    <property type="component" value="Unassembled WGS sequence"/>
</dbReference>